<dbReference type="EMBL" id="NEVH01026119">
    <property type="protein sequence ID" value="PNF14566.1"/>
    <property type="molecule type" value="Genomic_DNA"/>
</dbReference>
<dbReference type="Pfam" id="PF26215">
    <property type="entry name" value="HTH_animal"/>
    <property type="match status" value="1"/>
</dbReference>
<dbReference type="PANTHER" id="PTHR21301">
    <property type="entry name" value="REVERSE TRANSCRIPTASE"/>
    <property type="match status" value="1"/>
</dbReference>
<dbReference type="InParanoid" id="A0A2J7PE05"/>
<dbReference type="OrthoDB" id="10063405at2759"/>
<evidence type="ECO:0000259" key="1">
    <source>
        <dbReference type="Pfam" id="PF26215"/>
    </source>
</evidence>
<evidence type="ECO:0000313" key="2">
    <source>
        <dbReference type="EMBL" id="PNF14566.1"/>
    </source>
</evidence>
<sequence>MISISIGYFRYVNDILILYDINKTNIDNMIVELNKLQPTINFTIEKENHRSINFLDIEIYREMEKLQFSIHRKHTATDIIIPSDSCHPHEHKISGIKYLIDRVNNYPITRVAKDNEIETINNILVNNKYNTDIITKLTTNSRKQNIAKKQNITEDSEEQKTKTKWATFTYIGKETRNITKLFRDTKLKIAFRTKNNLQHILKSRPEINKYNNSGIYSMKCLDCPKEYIGQTGRKFNTRYKEHIHDIRHNNSNTGYSEHILYTGHAYGTIENTMDIIATGRKGQYLNTLENYHIYRTTKKNTHMNNINKGIYNPIYHELNTIYTEQHNNTPHPTPTTSTPTTS</sequence>
<gene>
    <name evidence="2" type="ORF">B7P43_G14190</name>
</gene>
<organism evidence="2 3">
    <name type="scientific">Cryptotermes secundus</name>
    <dbReference type="NCBI Taxonomy" id="105785"/>
    <lineage>
        <taxon>Eukaryota</taxon>
        <taxon>Metazoa</taxon>
        <taxon>Ecdysozoa</taxon>
        <taxon>Arthropoda</taxon>
        <taxon>Hexapoda</taxon>
        <taxon>Insecta</taxon>
        <taxon>Pterygota</taxon>
        <taxon>Neoptera</taxon>
        <taxon>Polyneoptera</taxon>
        <taxon>Dictyoptera</taxon>
        <taxon>Blattodea</taxon>
        <taxon>Blattoidea</taxon>
        <taxon>Termitoidae</taxon>
        <taxon>Kalotermitidae</taxon>
        <taxon>Cryptotermitinae</taxon>
        <taxon>Cryptotermes</taxon>
    </lineage>
</organism>
<accession>A0A2J7PE05</accession>
<dbReference type="InterPro" id="IPR058912">
    <property type="entry name" value="HTH_animal"/>
</dbReference>
<proteinExistence type="predicted"/>
<feature type="domain" description="Helix-turn-helix" evidence="1">
    <location>
        <begin position="79"/>
        <end position="136"/>
    </location>
</feature>
<dbReference type="AlphaFoldDB" id="A0A2J7PE05"/>
<comment type="caution">
    <text evidence="2">The sequence shown here is derived from an EMBL/GenBank/DDBJ whole genome shotgun (WGS) entry which is preliminary data.</text>
</comment>
<keyword evidence="3" id="KW-1185">Reference proteome</keyword>
<evidence type="ECO:0000313" key="3">
    <source>
        <dbReference type="Proteomes" id="UP000235965"/>
    </source>
</evidence>
<dbReference type="Proteomes" id="UP000235965">
    <property type="component" value="Unassembled WGS sequence"/>
</dbReference>
<reference evidence="2 3" key="1">
    <citation type="submission" date="2017-12" db="EMBL/GenBank/DDBJ databases">
        <title>Hemimetabolous genomes reveal molecular basis of termite eusociality.</title>
        <authorList>
            <person name="Harrison M.C."/>
            <person name="Jongepier E."/>
            <person name="Robertson H.M."/>
            <person name="Arning N."/>
            <person name="Bitard-Feildel T."/>
            <person name="Chao H."/>
            <person name="Childers C.P."/>
            <person name="Dinh H."/>
            <person name="Doddapaneni H."/>
            <person name="Dugan S."/>
            <person name="Gowin J."/>
            <person name="Greiner C."/>
            <person name="Han Y."/>
            <person name="Hu H."/>
            <person name="Hughes D.S.T."/>
            <person name="Huylmans A.-K."/>
            <person name="Kemena C."/>
            <person name="Kremer L.P.M."/>
            <person name="Lee S.L."/>
            <person name="Lopez-Ezquerra A."/>
            <person name="Mallet L."/>
            <person name="Monroy-Kuhn J.M."/>
            <person name="Moser A."/>
            <person name="Murali S.C."/>
            <person name="Muzny D.M."/>
            <person name="Otani S."/>
            <person name="Piulachs M.-D."/>
            <person name="Poelchau M."/>
            <person name="Qu J."/>
            <person name="Schaub F."/>
            <person name="Wada-Katsumata A."/>
            <person name="Worley K.C."/>
            <person name="Xie Q."/>
            <person name="Ylla G."/>
            <person name="Poulsen M."/>
            <person name="Gibbs R.A."/>
            <person name="Schal C."/>
            <person name="Richards S."/>
            <person name="Belles X."/>
            <person name="Korb J."/>
            <person name="Bornberg-Bauer E."/>
        </authorList>
    </citation>
    <scope>NUCLEOTIDE SEQUENCE [LARGE SCALE GENOMIC DNA]</scope>
    <source>
        <tissue evidence="2">Whole body</tissue>
    </source>
</reference>
<name>A0A2J7PE05_9NEOP</name>
<dbReference type="PANTHER" id="PTHR21301:SF10">
    <property type="entry name" value="REVERSE TRANSCRIPTASE DOMAIN-CONTAINING PROTEIN"/>
    <property type="match status" value="1"/>
</dbReference>
<dbReference type="STRING" id="105785.A0A2J7PE05"/>
<protein>
    <recommendedName>
        <fullName evidence="1">Helix-turn-helix domain-containing protein</fullName>
    </recommendedName>
</protein>